<keyword evidence="5" id="KW-1185">Reference proteome</keyword>
<dbReference type="GO" id="GO:0043161">
    <property type="term" value="P:proteasome-mediated ubiquitin-dependent protein catabolic process"/>
    <property type="evidence" value="ECO:0007669"/>
    <property type="project" value="TreeGrafter"/>
</dbReference>
<evidence type="ECO:0000256" key="1">
    <source>
        <dbReference type="ARBA" id="ARBA00022737"/>
    </source>
</evidence>
<dbReference type="PANTHER" id="PTHR10943">
    <property type="entry name" value="26S PROTEASOME NON-ATPASE REGULATORY SUBUNIT"/>
    <property type="match status" value="1"/>
</dbReference>
<evidence type="ECO:0000313" key="4">
    <source>
        <dbReference type="EMBL" id="KAJ7327591.1"/>
    </source>
</evidence>
<proteinExistence type="predicted"/>
<dbReference type="InterPro" id="IPR016024">
    <property type="entry name" value="ARM-type_fold"/>
</dbReference>
<dbReference type="GO" id="GO:0005634">
    <property type="term" value="C:nucleus"/>
    <property type="evidence" value="ECO:0007669"/>
    <property type="project" value="TreeGrafter"/>
</dbReference>
<reference evidence="4" key="1">
    <citation type="submission" date="2023-03" db="EMBL/GenBank/DDBJ databases">
        <title>Massive genome expansion in bonnet fungi (Mycena s.s.) driven by repeated elements and novel gene families across ecological guilds.</title>
        <authorList>
            <consortium name="Lawrence Berkeley National Laboratory"/>
            <person name="Harder C.B."/>
            <person name="Miyauchi S."/>
            <person name="Viragh M."/>
            <person name="Kuo A."/>
            <person name="Thoen E."/>
            <person name="Andreopoulos B."/>
            <person name="Lu D."/>
            <person name="Skrede I."/>
            <person name="Drula E."/>
            <person name="Henrissat B."/>
            <person name="Morin E."/>
            <person name="Kohler A."/>
            <person name="Barry K."/>
            <person name="LaButti K."/>
            <person name="Morin E."/>
            <person name="Salamov A."/>
            <person name="Lipzen A."/>
            <person name="Mereny Z."/>
            <person name="Hegedus B."/>
            <person name="Baldrian P."/>
            <person name="Stursova M."/>
            <person name="Weitz H."/>
            <person name="Taylor A."/>
            <person name="Grigoriev I.V."/>
            <person name="Nagy L.G."/>
            <person name="Martin F."/>
            <person name="Kauserud H."/>
        </authorList>
    </citation>
    <scope>NUCLEOTIDE SEQUENCE</scope>
    <source>
        <strain evidence="4">CBHHK002</strain>
    </source>
</reference>
<dbReference type="InterPro" id="IPR011989">
    <property type="entry name" value="ARM-like"/>
</dbReference>
<dbReference type="GO" id="GO:0008540">
    <property type="term" value="C:proteasome regulatory particle, base subcomplex"/>
    <property type="evidence" value="ECO:0007669"/>
    <property type="project" value="TreeGrafter"/>
</dbReference>
<dbReference type="AlphaFoldDB" id="A0AAD7EJP9"/>
<accession>A0AAD7EJP9</accession>
<comment type="caution">
    <text evidence="4">The sequence shown here is derived from an EMBL/GenBank/DDBJ whole genome shotgun (WGS) entry which is preliminary data.</text>
</comment>
<gene>
    <name evidence="4" type="ORF">DFH08DRAFT_1026700</name>
</gene>
<keyword evidence="2" id="KW-0647">Proteasome</keyword>
<keyword evidence="1" id="KW-0677">Repeat</keyword>
<dbReference type="GO" id="GO:0034515">
    <property type="term" value="C:proteasome storage granule"/>
    <property type="evidence" value="ECO:0007669"/>
    <property type="project" value="TreeGrafter"/>
</dbReference>
<dbReference type="PANTHER" id="PTHR10943:SF1">
    <property type="entry name" value="26S PROTEASOME NON-ATPASE REGULATORY SUBUNIT 2"/>
    <property type="match status" value="1"/>
</dbReference>
<dbReference type="EMBL" id="JARIHO010000041">
    <property type="protein sequence ID" value="KAJ7327591.1"/>
    <property type="molecule type" value="Genomic_DNA"/>
</dbReference>
<dbReference type="Proteomes" id="UP001218218">
    <property type="component" value="Unassembled WGS sequence"/>
</dbReference>
<protein>
    <submittedName>
        <fullName evidence="4">Uncharacterized protein</fullName>
    </submittedName>
</protein>
<evidence type="ECO:0000256" key="2">
    <source>
        <dbReference type="ARBA" id="ARBA00022942"/>
    </source>
</evidence>
<evidence type="ECO:0000256" key="3">
    <source>
        <dbReference type="SAM" id="MobiDB-lite"/>
    </source>
</evidence>
<dbReference type="Gene3D" id="1.25.10.10">
    <property type="entry name" value="Leucine-rich Repeat Variant"/>
    <property type="match status" value="2"/>
</dbReference>
<name>A0AAD7EJP9_9AGAR</name>
<dbReference type="SUPFAM" id="SSF48371">
    <property type="entry name" value="ARM repeat"/>
    <property type="match status" value="1"/>
</dbReference>
<feature type="region of interest" description="Disordered" evidence="3">
    <location>
        <begin position="27"/>
        <end position="79"/>
    </location>
</feature>
<organism evidence="4 5">
    <name type="scientific">Mycena albidolilacea</name>
    <dbReference type="NCBI Taxonomy" id="1033008"/>
    <lineage>
        <taxon>Eukaryota</taxon>
        <taxon>Fungi</taxon>
        <taxon>Dikarya</taxon>
        <taxon>Basidiomycota</taxon>
        <taxon>Agaricomycotina</taxon>
        <taxon>Agaricomycetes</taxon>
        <taxon>Agaricomycetidae</taxon>
        <taxon>Agaricales</taxon>
        <taxon>Marasmiineae</taxon>
        <taxon>Mycenaceae</taxon>
        <taxon>Mycena</taxon>
    </lineage>
</organism>
<sequence length="422" mass="45599">MTYFDTYFDTQPCGTLRSRLLSASLRPAGSPSLTPVPGVMNTSPTSPPSLEMNTHSVRRRRTRQRPPPEAGKEEAPADPKIIGTIEDLRALAMESRIRSSSMVADPRLRNTALDSARGNLAGTFVNVFINAGFGNDKLLVEAEEGNSWVYKNKEHGMMSATASLGLSLLWDTSLGLSHVDKYTYSLSKYIKAGALLATDILNSGMRTEADVAKGLVGEYVDNKSVPLKTSAIMGLGLVYAGLLQLLIPHISDDGVTMEIASLATLALGFIFIGSENGEITGTILQTLMEKAERGDTGLDEKWARPARCVGHDHRDTKMTLRQFHHLMDYGEPIIRKSVPLAIDLVSVSNPQLPILDTLSKCSHDNDLAAVLNAIFAMGLIGAGNRQLECADGVDVTAACGLLQQRARLPLYGMDRTGARPYG</sequence>
<evidence type="ECO:0000313" key="5">
    <source>
        <dbReference type="Proteomes" id="UP001218218"/>
    </source>
</evidence>